<dbReference type="GO" id="GO:0008270">
    <property type="term" value="F:zinc ion binding"/>
    <property type="evidence" value="ECO:0007669"/>
    <property type="project" value="UniProtKB-KW"/>
</dbReference>
<comment type="caution">
    <text evidence="5">The sequence shown here is derived from an EMBL/GenBank/DDBJ whole genome shotgun (WGS) entry which is preliminary data.</text>
</comment>
<dbReference type="Pfam" id="PF04500">
    <property type="entry name" value="FLYWCH"/>
    <property type="match status" value="1"/>
</dbReference>
<dbReference type="EMBL" id="CAKXAJ010026408">
    <property type="protein sequence ID" value="CAH2267951.1"/>
    <property type="molecule type" value="Genomic_DNA"/>
</dbReference>
<organism evidence="5 6">
    <name type="scientific">Pararge aegeria aegeria</name>
    <dbReference type="NCBI Taxonomy" id="348720"/>
    <lineage>
        <taxon>Eukaryota</taxon>
        <taxon>Metazoa</taxon>
        <taxon>Ecdysozoa</taxon>
        <taxon>Arthropoda</taxon>
        <taxon>Hexapoda</taxon>
        <taxon>Insecta</taxon>
        <taxon>Pterygota</taxon>
        <taxon>Neoptera</taxon>
        <taxon>Endopterygota</taxon>
        <taxon>Lepidoptera</taxon>
        <taxon>Glossata</taxon>
        <taxon>Ditrysia</taxon>
        <taxon>Papilionoidea</taxon>
        <taxon>Nymphalidae</taxon>
        <taxon>Satyrinae</taxon>
        <taxon>Satyrini</taxon>
        <taxon>Parargina</taxon>
        <taxon>Pararge</taxon>
    </lineage>
</organism>
<keyword evidence="2" id="KW-0863">Zinc-finger</keyword>
<evidence type="ECO:0000313" key="5">
    <source>
        <dbReference type="EMBL" id="CAH2267951.1"/>
    </source>
</evidence>
<evidence type="ECO:0000256" key="1">
    <source>
        <dbReference type="ARBA" id="ARBA00022723"/>
    </source>
</evidence>
<evidence type="ECO:0000256" key="3">
    <source>
        <dbReference type="ARBA" id="ARBA00022833"/>
    </source>
</evidence>
<accession>A0A8S4SH01</accession>
<dbReference type="Proteomes" id="UP000838756">
    <property type="component" value="Unassembled WGS sequence"/>
</dbReference>
<keyword evidence="6" id="KW-1185">Reference proteome</keyword>
<dbReference type="OrthoDB" id="7437230at2759"/>
<name>A0A8S4SH01_9NEOP</name>
<keyword evidence="3" id="KW-0862">Zinc</keyword>
<protein>
    <submittedName>
        <fullName evidence="5">Jg8411 protein</fullName>
    </submittedName>
</protein>
<evidence type="ECO:0000313" key="6">
    <source>
        <dbReference type="Proteomes" id="UP000838756"/>
    </source>
</evidence>
<feature type="domain" description="FLYWCH-type" evidence="4">
    <location>
        <begin position="67"/>
        <end position="123"/>
    </location>
</feature>
<dbReference type="AlphaFoldDB" id="A0A8S4SH01"/>
<dbReference type="Gene3D" id="2.20.25.240">
    <property type="match status" value="1"/>
</dbReference>
<proteinExistence type="predicted"/>
<dbReference type="InterPro" id="IPR007588">
    <property type="entry name" value="Znf_FLYWCH"/>
</dbReference>
<keyword evidence="1" id="KW-0479">Metal-binding</keyword>
<gene>
    <name evidence="5" type="primary">jg8411</name>
    <name evidence="5" type="ORF">PAEG_LOCUS26429</name>
</gene>
<evidence type="ECO:0000256" key="2">
    <source>
        <dbReference type="ARBA" id="ARBA00022771"/>
    </source>
</evidence>
<reference evidence="5" key="1">
    <citation type="submission" date="2022-03" db="EMBL/GenBank/DDBJ databases">
        <authorList>
            <person name="Lindestad O."/>
        </authorList>
    </citation>
    <scope>NUCLEOTIDE SEQUENCE</scope>
</reference>
<evidence type="ECO:0000259" key="4">
    <source>
        <dbReference type="Pfam" id="PF04500"/>
    </source>
</evidence>
<sequence>MISCSSFENLLSEAQEYISCPQGKERIISSCTTNIPTRSSVCVLQGRSFGTAQTGTPVARLCFLPSNRKKNPLLMYNNYTYKKQWECTTGKVIWYCSKRKRGCKAFVHSMYGVFTPGDLNHTHPAPAYTRGHDGSWVKL</sequence>